<dbReference type="Proteomes" id="UP000234331">
    <property type="component" value="Unassembled WGS sequence"/>
</dbReference>
<sequence>MRGETRAVGLDYKAHVAETRDTTGVYWYGAVDDAVTRPMGGRGSFACIVVTVIGRSDRPRRRHLLAAG</sequence>
<reference evidence="1 2" key="1">
    <citation type="submission" date="2017-06" db="EMBL/GenBank/DDBJ databases">
        <authorList>
            <person name="Kim H.J."/>
            <person name="Triplett B.A."/>
        </authorList>
    </citation>
    <scope>NUCLEOTIDE SEQUENCE [LARGE SCALE GENOMIC DNA]</scope>
    <source>
        <strain evidence="1">FRACA_ARgP5</strain>
    </source>
</reference>
<evidence type="ECO:0000313" key="1">
    <source>
        <dbReference type="EMBL" id="SNQ50668.1"/>
    </source>
</evidence>
<proteinExistence type="predicted"/>
<dbReference type="EMBL" id="FZMO01000445">
    <property type="protein sequence ID" value="SNQ50668.1"/>
    <property type="molecule type" value="Genomic_DNA"/>
</dbReference>
<accession>A0A2I2KYD2</accession>
<organism evidence="1 2">
    <name type="scientific">Frankia canadensis</name>
    <dbReference type="NCBI Taxonomy" id="1836972"/>
    <lineage>
        <taxon>Bacteria</taxon>
        <taxon>Bacillati</taxon>
        <taxon>Actinomycetota</taxon>
        <taxon>Actinomycetes</taxon>
        <taxon>Frankiales</taxon>
        <taxon>Frankiaceae</taxon>
        <taxon>Frankia</taxon>
    </lineage>
</organism>
<evidence type="ECO:0000313" key="2">
    <source>
        <dbReference type="Proteomes" id="UP000234331"/>
    </source>
</evidence>
<protein>
    <submittedName>
        <fullName evidence="1">Uncharacterized protein</fullName>
    </submittedName>
</protein>
<keyword evidence="2" id="KW-1185">Reference proteome</keyword>
<gene>
    <name evidence="1" type="ORF">FRACA_50056</name>
</gene>
<dbReference type="AlphaFoldDB" id="A0A2I2KYD2"/>
<name>A0A2I2KYD2_9ACTN</name>